<organism evidence="2 3">
    <name type="scientific">Tanacetum coccineum</name>
    <dbReference type="NCBI Taxonomy" id="301880"/>
    <lineage>
        <taxon>Eukaryota</taxon>
        <taxon>Viridiplantae</taxon>
        <taxon>Streptophyta</taxon>
        <taxon>Embryophyta</taxon>
        <taxon>Tracheophyta</taxon>
        <taxon>Spermatophyta</taxon>
        <taxon>Magnoliopsida</taxon>
        <taxon>eudicotyledons</taxon>
        <taxon>Gunneridae</taxon>
        <taxon>Pentapetalae</taxon>
        <taxon>asterids</taxon>
        <taxon>campanulids</taxon>
        <taxon>Asterales</taxon>
        <taxon>Asteraceae</taxon>
        <taxon>Asteroideae</taxon>
        <taxon>Anthemideae</taxon>
        <taxon>Anthemidinae</taxon>
        <taxon>Tanacetum</taxon>
    </lineage>
</organism>
<evidence type="ECO:0000313" key="3">
    <source>
        <dbReference type="Proteomes" id="UP001151760"/>
    </source>
</evidence>
<gene>
    <name evidence="2" type="ORF">Tco_0989504</name>
</gene>
<feature type="compositionally biased region" description="Low complexity" evidence="1">
    <location>
        <begin position="33"/>
        <end position="47"/>
    </location>
</feature>
<comment type="caution">
    <text evidence="2">The sequence shown here is derived from an EMBL/GenBank/DDBJ whole genome shotgun (WGS) entry which is preliminary data.</text>
</comment>
<proteinExistence type="predicted"/>
<feature type="region of interest" description="Disordered" evidence="1">
    <location>
        <begin position="25"/>
        <end position="47"/>
    </location>
</feature>
<protein>
    <submittedName>
        <fullName evidence="2">Uncharacterized protein</fullName>
    </submittedName>
</protein>
<reference evidence="2" key="2">
    <citation type="submission" date="2022-01" db="EMBL/GenBank/DDBJ databases">
        <authorList>
            <person name="Yamashiro T."/>
            <person name="Shiraishi A."/>
            <person name="Satake H."/>
            <person name="Nakayama K."/>
        </authorList>
    </citation>
    <scope>NUCLEOTIDE SEQUENCE</scope>
</reference>
<accession>A0ABQ5EUY5</accession>
<dbReference type="EMBL" id="BQNB010016672">
    <property type="protein sequence ID" value="GJT54450.1"/>
    <property type="molecule type" value="Genomic_DNA"/>
</dbReference>
<name>A0ABQ5EUY5_9ASTR</name>
<evidence type="ECO:0000313" key="2">
    <source>
        <dbReference type="EMBL" id="GJT54450.1"/>
    </source>
</evidence>
<sequence length="187" mass="20940">MPPRRFKKKYVKRIVEKRVAKAIEEYEKTRTDSNNAGGSGSANTGGTVAPEMHGCSYKTFTNDKPHSFTGTEGVSRTETLVRKDGGGGLRFAKCAEDDIVKLLYVHVEGRALTCKSFGLWNLKGDDIEATTIALHELVLMCPELVSTEKKKIEKYTSRISRREIKEMLLLSSLRLCLMQIQHGSRTD</sequence>
<reference evidence="2" key="1">
    <citation type="journal article" date="2022" name="Int. J. Mol. Sci.">
        <title>Draft Genome of Tanacetum Coccineum: Genomic Comparison of Closely Related Tanacetum-Family Plants.</title>
        <authorList>
            <person name="Yamashiro T."/>
            <person name="Shiraishi A."/>
            <person name="Nakayama K."/>
            <person name="Satake H."/>
        </authorList>
    </citation>
    <scope>NUCLEOTIDE SEQUENCE</scope>
</reference>
<evidence type="ECO:0000256" key="1">
    <source>
        <dbReference type="SAM" id="MobiDB-lite"/>
    </source>
</evidence>
<dbReference type="Proteomes" id="UP001151760">
    <property type="component" value="Unassembled WGS sequence"/>
</dbReference>
<keyword evidence="3" id="KW-1185">Reference proteome</keyword>